<evidence type="ECO:0000313" key="6">
    <source>
        <dbReference type="EMBL" id="MDQ0202336.1"/>
    </source>
</evidence>
<dbReference type="Gene3D" id="3.40.190.10">
    <property type="entry name" value="Periplasmic binding protein-like II"/>
    <property type="match status" value="2"/>
</dbReference>
<evidence type="ECO:0000259" key="5">
    <source>
        <dbReference type="PROSITE" id="PS50931"/>
    </source>
</evidence>
<feature type="domain" description="HTH lysR-type" evidence="5">
    <location>
        <begin position="1"/>
        <end position="58"/>
    </location>
</feature>
<keyword evidence="7" id="KW-1185">Reference proteome</keyword>
<comment type="similarity">
    <text evidence="1">Belongs to the LysR transcriptional regulatory family.</text>
</comment>
<organism evidence="6 7">
    <name type="scientific">Pectinatus haikarae</name>
    <dbReference type="NCBI Taxonomy" id="349096"/>
    <lineage>
        <taxon>Bacteria</taxon>
        <taxon>Bacillati</taxon>
        <taxon>Bacillota</taxon>
        <taxon>Negativicutes</taxon>
        <taxon>Selenomonadales</taxon>
        <taxon>Selenomonadaceae</taxon>
        <taxon>Pectinatus</taxon>
    </lineage>
</organism>
<dbReference type="InterPro" id="IPR036388">
    <property type="entry name" value="WH-like_DNA-bd_sf"/>
</dbReference>
<dbReference type="RefSeq" id="WP_307222184.1">
    <property type="nucleotide sequence ID" value="NZ_CP116940.1"/>
</dbReference>
<keyword evidence="3 6" id="KW-0238">DNA-binding</keyword>
<proteinExistence type="inferred from homology"/>
<evidence type="ECO:0000256" key="2">
    <source>
        <dbReference type="ARBA" id="ARBA00023015"/>
    </source>
</evidence>
<evidence type="ECO:0000313" key="7">
    <source>
        <dbReference type="Proteomes" id="UP001239167"/>
    </source>
</evidence>
<dbReference type="SUPFAM" id="SSF46785">
    <property type="entry name" value="Winged helix' DNA-binding domain"/>
    <property type="match status" value="1"/>
</dbReference>
<dbReference type="PANTHER" id="PTHR30346">
    <property type="entry name" value="TRANSCRIPTIONAL DUAL REGULATOR HCAR-RELATED"/>
    <property type="match status" value="1"/>
</dbReference>
<dbReference type="Pfam" id="PF03466">
    <property type="entry name" value="LysR_substrate"/>
    <property type="match status" value="1"/>
</dbReference>
<dbReference type="Pfam" id="PF00126">
    <property type="entry name" value="HTH_1"/>
    <property type="match status" value="1"/>
</dbReference>
<keyword evidence="4" id="KW-0804">Transcription</keyword>
<name>A0ABT9Y463_9FIRM</name>
<comment type="caution">
    <text evidence="6">The sequence shown here is derived from an EMBL/GenBank/DDBJ whole genome shotgun (WGS) entry which is preliminary data.</text>
</comment>
<dbReference type="InterPro" id="IPR000847">
    <property type="entry name" value="LysR_HTH_N"/>
</dbReference>
<dbReference type="Proteomes" id="UP001239167">
    <property type="component" value="Unassembled WGS sequence"/>
</dbReference>
<dbReference type="GO" id="GO:0003677">
    <property type="term" value="F:DNA binding"/>
    <property type="evidence" value="ECO:0007669"/>
    <property type="project" value="UniProtKB-KW"/>
</dbReference>
<dbReference type="CDD" id="cd05466">
    <property type="entry name" value="PBP2_LTTR_substrate"/>
    <property type="match status" value="1"/>
</dbReference>
<dbReference type="Gene3D" id="1.10.10.10">
    <property type="entry name" value="Winged helix-like DNA-binding domain superfamily/Winged helix DNA-binding domain"/>
    <property type="match status" value="1"/>
</dbReference>
<dbReference type="EMBL" id="JAUSUE010000001">
    <property type="protein sequence ID" value="MDQ0202336.1"/>
    <property type="molecule type" value="Genomic_DNA"/>
</dbReference>
<keyword evidence="2" id="KW-0805">Transcription regulation</keyword>
<dbReference type="PRINTS" id="PR00039">
    <property type="entry name" value="HTHLYSR"/>
</dbReference>
<sequence>MLIKQIKYFQAVVRCQNFTEAAEECYISQSAISQQIQALERELGVKLLERKKRKFFLTPAGEFFYKKSLVLVNDFDHLWAETIQIAKGAVHDLAIGYLKYYRGNELRQSIAEFRVKYPEVALQTLDGAHEELYEFLRTGKADIVISDLRRTPSNQYVNYYLTKKKFYAELAVQNSLAELAVVTMADLKNLPCIIVSSKEEEAHEESFYREYIGVKSDFVFADSLEEAHLMVVSGKGFMPLEFIQEPTDKELVVRHIPIIWNGKPVCREYYAFWRVDAVKNYMENFAVLLKKNFLAEACNKAF</sequence>
<dbReference type="SUPFAM" id="SSF53850">
    <property type="entry name" value="Periplasmic binding protein-like II"/>
    <property type="match status" value="1"/>
</dbReference>
<accession>A0ABT9Y463</accession>
<dbReference type="PANTHER" id="PTHR30346:SF28">
    <property type="entry name" value="HTH-TYPE TRANSCRIPTIONAL REGULATOR CYNR"/>
    <property type="match status" value="1"/>
</dbReference>
<reference evidence="6 7" key="1">
    <citation type="submission" date="2023-07" db="EMBL/GenBank/DDBJ databases">
        <title>Genomic Encyclopedia of Type Strains, Phase IV (KMG-IV): sequencing the most valuable type-strain genomes for metagenomic binning, comparative biology and taxonomic classification.</title>
        <authorList>
            <person name="Goeker M."/>
        </authorList>
    </citation>
    <scope>NUCLEOTIDE SEQUENCE [LARGE SCALE GENOMIC DNA]</scope>
    <source>
        <strain evidence="6 7">DSM 16980</strain>
    </source>
</reference>
<evidence type="ECO:0000256" key="4">
    <source>
        <dbReference type="ARBA" id="ARBA00023163"/>
    </source>
</evidence>
<dbReference type="InterPro" id="IPR005119">
    <property type="entry name" value="LysR_subst-bd"/>
</dbReference>
<evidence type="ECO:0000256" key="3">
    <source>
        <dbReference type="ARBA" id="ARBA00023125"/>
    </source>
</evidence>
<gene>
    <name evidence="6" type="ORF">J2S01_000021</name>
</gene>
<dbReference type="PROSITE" id="PS50931">
    <property type="entry name" value="HTH_LYSR"/>
    <property type="match status" value="1"/>
</dbReference>
<protein>
    <submittedName>
        <fullName evidence="6">DNA-binding transcriptional LysR family regulator</fullName>
    </submittedName>
</protein>
<dbReference type="InterPro" id="IPR036390">
    <property type="entry name" value="WH_DNA-bd_sf"/>
</dbReference>
<evidence type="ECO:0000256" key="1">
    <source>
        <dbReference type="ARBA" id="ARBA00009437"/>
    </source>
</evidence>